<organism evidence="2 3">
    <name type="scientific">Calocera cornea HHB12733</name>
    <dbReference type="NCBI Taxonomy" id="1353952"/>
    <lineage>
        <taxon>Eukaryota</taxon>
        <taxon>Fungi</taxon>
        <taxon>Dikarya</taxon>
        <taxon>Basidiomycota</taxon>
        <taxon>Agaricomycotina</taxon>
        <taxon>Dacrymycetes</taxon>
        <taxon>Dacrymycetales</taxon>
        <taxon>Dacrymycetaceae</taxon>
        <taxon>Calocera</taxon>
    </lineage>
</organism>
<dbReference type="InParanoid" id="A0A165JVV6"/>
<protein>
    <recommendedName>
        <fullName evidence="1">F-box domain-containing protein</fullName>
    </recommendedName>
</protein>
<dbReference type="AlphaFoldDB" id="A0A165JVV6"/>
<sequence>MAPTFKSLAFTWRTRRSTDHRYKKQVPSHGHVLSNAASMDKLPLELCELVLRHLPPMFAWRCRSVCRSWRHYIEDVLSRDWFIGSRLLMMYINHPRMLVLDTGNNRYFRLTRGDLILDLVARDGDFLVFKFTESSKKALSVLSEDDIRLIRDFWPLFVVSSALRPSLLRSLRQLLRKEVKLYIVTPDVGMRLAPLVSGPSKIFSRKKPRQDFKLQPPDSLLVDRRVLFSKLFGEADFQDAGPGLPYLSHCL</sequence>
<gene>
    <name evidence="2" type="ORF">CALCODRAFT_248949</name>
</gene>
<keyword evidence="3" id="KW-1185">Reference proteome</keyword>
<evidence type="ECO:0000313" key="3">
    <source>
        <dbReference type="Proteomes" id="UP000076842"/>
    </source>
</evidence>
<name>A0A165JVV6_9BASI</name>
<dbReference type="InterPro" id="IPR001810">
    <property type="entry name" value="F-box_dom"/>
</dbReference>
<reference evidence="2 3" key="1">
    <citation type="journal article" date="2016" name="Mol. Biol. Evol.">
        <title>Comparative Genomics of Early-Diverging Mushroom-Forming Fungi Provides Insights into the Origins of Lignocellulose Decay Capabilities.</title>
        <authorList>
            <person name="Nagy L.G."/>
            <person name="Riley R."/>
            <person name="Tritt A."/>
            <person name="Adam C."/>
            <person name="Daum C."/>
            <person name="Floudas D."/>
            <person name="Sun H."/>
            <person name="Yadav J.S."/>
            <person name="Pangilinan J."/>
            <person name="Larsson K.H."/>
            <person name="Matsuura K."/>
            <person name="Barry K."/>
            <person name="Labutti K."/>
            <person name="Kuo R."/>
            <person name="Ohm R.A."/>
            <person name="Bhattacharya S.S."/>
            <person name="Shirouzu T."/>
            <person name="Yoshinaga Y."/>
            <person name="Martin F.M."/>
            <person name="Grigoriev I.V."/>
            <person name="Hibbett D.S."/>
        </authorList>
    </citation>
    <scope>NUCLEOTIDE SEQUENCE [LARGE SCALE GENOMIC DNA]</scope>
    <source>
        <strain evidence="2 3">HHB12733</strain>
    </source>
</reference>
<dbReference type="Pfam" id="PF00646">
    <property type="entry name" value="F-box"/>
    <property type="match status" value="1"/>
</dbReference>
<dbReference type="OrthoDB" id="3244954at2759"/>
<proteinExistence type="predicted"/>
<dbReference type="SUPFAM" id="SSF81383">
    <property type="entry name" value="F-box domain"/>
    <property type="match status" value="1"/>
</dbReference>
<evidence type="ECO:0000259" key="1">
    <source>
        <dbReference type="PROSITE" id="PS50181"/>
    </source>
</evidence>
<feature type="domain" description="F-box" evidence="1">
    <location>
        <begin position="36"/>
        <end position="81"/>
    </location>
</feature>
<dbReference type="Proteomes" id="UP000076842">
    <property type="component" value="Unassembled WGS sequence"/>
</dbReference>
<evidence type="ECO:0000313" key="2">
    <source>
        <dbReference type="EMBL" id="KZT62340.1"/>
    </source>
</evidence>
<dbReference type="InterPro" id="IPR036047">
    <property type="entry name" value="F-box-like_dom_sf"/>
</dbReference>
<dbReference type="SMART" id="SM00256">
    <property type="entry name" value="FBOX"/>
    <property type="match status" value="1"/>
</dbReference>
<accession>A0A165JVV6</accession>
<dbReference type="Gene3D" id="1.20.1280.50">
    <property type="match status" value="1"/>
</dbReference>
<dbReference type="EMBL" id="KV423917">
    <property type="protein sequence ID" value="KZT62340.1"/>
    <property type="molecule type" value="Genomic_DNA"/>
</dbReference>
<dbReference type="PROSITE" id="PS50181">
    <property type="entry name" value="FBOX"/>
    <property type="match status" value="1"/>
</dbReference>